<dbReference type="Gene3D" id="3.60.10.10">
    <property type="entry name" value="Endonuclease/exonuclease/phosphatase"/>
    <property type="match status" value="4"/>
</dbReference>
<feature type="region of interest" description="Disordered" evidence="11">
    <location>
        <begin position="673"/>
        <end position="711"/>
    </location>
</feature>
<comment type="subcellular location">
    <subcellularLocation>
        <location evidence="3">Nucleus</location>
    </subcellularLocation>
</comment>
<sequence>MLKLARERRYSLVGSTSSTSVMPATLCRRRPLFFFSVFYLVSESAPVSASRRGSLSFGSVSHSGVQRRCPPIFWSLSSHGQQPKVPKRAIQALPGARSTAGAVSHQGACVLAGYPERVGRSGEEINFIDFARSWCSWGEEVLRASKKLGLFSERKTRISPLHATKKSAFAAIASCCQRDNATTTPRLLFCCAVRFLDPCRGSGLHPSFDFVSAAHFLLQSVQLAKSDFSVVRRLLLYPFTPGFPLIRKQRMTPAVALHRTQASPYLWPASRVESPHTSRTGRDVCVVCPRGTRDDTPVGYRGDAIFPSLQQKRGEEEPERHSEAPDMKMALEEKSQQISSSESESFVAELNEIRRLRAERYQRQRVGVGSPCTASTLACSPSCEGALPRCGSDTRGAVDSIGELTQDTRRYLVRHLDDAALLQPHHLGGEKGTQAGATLVSGSGNRLEAAALGGTAESQRARRDAGFPGVGRRLGGGKRVTLQSEYAPRGQSKEESCSSAQLQAPSSQPQQLADSNLAARKQAIKEEPVRRASRADRGEVIDVDDERTDLPQKNRNLRREDCTARGQNYEDNLVGTDSAEMDEAQLPIWNDEFDVLTWNVDGLDEAALRPRTASVIYTIRQLRPAVVMLQEVIPTSLAMLAGHLAPLYHIYPPTVPSFGADVLAMLAEEEERGEVASKKRSVSQGNKSLCPPDSPSGSGSRSSSSASLPNVCSAAASPQQSEVARNDGAKLLGRGPLPPPGCPYFCVLMLCKEQMLPLQEALTEWFPSSQMGRHLVGVVAAPMSRPQDRLLFVTSHLESMKGYREERVSQLRRCLQIVTRSFRHAGEDEEGGELGKCIEPISGEREQHDEAGKQRRETVDEERIALAAVFGGDTNLRDSELTGAHLSKSRPAFDRRERGKPGRDSKARTGGRSGSRELDTDDQDDPIIPPTVRDVWEALGRPAECMYTWDMFRNDNKQMKWRSRLRFDRLYWWSPSSPSSSTNKCRSEETCTRPGCSHDGKRVKLGGGGPESCPVSAGSPSGSAHPTPELRETADAPTLSACESDRAGTPKRLTWVPRSLNLVGCHRLPSCGRFPSDHFGLFARFKRSVVWSTELPQGKGCSAVSTEAKRKRDSSNR</sequence>
<evidence type="ECO:0000256" key="2">
    <source>
        <dbReference type="ARBA" id="ARBA00001946"/>
    </source>
</evidence>
<accession>A0A2C6LAE2</accession>
<dbReference type="SUPFAM" id="SSF56219">
    <property type="entry name" value="DNase I-like"/>
    <property type="match status" value="1"/>
</dbReference>
<feature type="compositionally biased region" description="Basic and acidic residues" evidence="11">
    <location>
        <begin position="523"/>
        <end position="540"/>
    </location>
</feature>
<dbReference type="Proteomes" id="UP000221165">
    <property type="component" value="Unassembled WGS sequence"/>
</dbReference>
<feature type="region of interest" description="Disordered" evidence="11">
    <location>
        <begin position="299"/>
        <end position="325"/>
    </location>
</feature>
<dbReference type="RefSeq" id="XP_067926001.1">
    <property type="nucleotide sequence ID" value="XM_068062023.1"/>
</dbReference>
<dbReference type="GO" id="GO:0005634">
    <property type="term" value="C:nucleus"/>
    <property type="evidence" value="ECO:0007669"/>
    <property type="project" value="UniProtKB-SubCell"/>
</dbReference>
<comment type="caution">
    <text evidence="12">The sequence shown here is derived from an EMBL/GenBank/DDBJ whole genome shotgun (WGS) entry which is preliminary data.</text>
</comment>
<evidence type="ECO:0000256" key="4">
    <source>
        <dbReference type="ARBA" id="ARBA00022722"/>
    </source>
</evidence>
<dbReference type="GO" id="GO:0005737">
    <property type="term" value="C:cytoplasm"/>
    <property type="evidence" value="ECO:0007669"/>
    <property type="project" value="TreeGrafter"/>
</dbReference>
<dbReference type="OrthoDB" id="9975959at2759"/>
<dbReference type="InterPro" id="IPR051547">
    <property type="entry name" value="TDP2-like"/>
</dbReference>
<proteinExistence type="predicted"/>
<evidence type="ECO:0000256" key="6">
    <source>
        <dbReference type="ARBA" id="ARBA00022763"/>
    </source>
</evidence>
<keyword evidence="5" id="KW-0479">Metal-binding</keyword>
<dbReference type="AlphaFoldDB" id="A0A2C6LAE2"/>
<evidence type="ECO:0000313" key="12">
    <source>
        <dbReference type="EMBL" id="PHJ24328.1"/>
    </source>
</evidence>
<evidence type="ECO:0000256" key="11">
    <source>
        <dbReference type="SAM" id="MobiDB-lite"/>
    </source>
</evidence>
<dbReference type="GO" id="GO:0004527">
    <property type="term" value="F:exonuclease activity"/>
    <property type="evidence" value="ECO:0007669"/>
    <property type="project" value="UniProtKB-KW"/>
</dbReference>
<dbReference type="PANTHER" id="PTHR15822:SF4">
    <property type="entry name" value="TYROSYL-DNA PHOSPHODIESTERASE 2"/>
    <property type="match status" value="1"/>
</dbReference>
<dbReference type="EMBL" id="MIGC01000727">
    <property type="protein sequence ID" value="PHJ24328.1"/>
    <property type="molecule type" value="Genomic_DNA"/>
</dbReference>
<dbReference type="InterPro" id="IPR036691">
    <property type="entry name" value="Endo/exonu/phosph_ase_sf"/>
</dbReference>
<evidence type="ECO:0000256" key="7">
    <source>
        <dbReference type="ARBA" id="ARBA00022801"/>
    </source>
</evidence>
<keyword evidence="10" id="KW-0539">Nucleus</keyword>
<feature type="compositionally biased region" description="Basic and acidic residues" evidence="11">
    <location>
        <begin position="312"/>
        <end position="325"/>
    </location>
</feature>
<feature type="compositionally biased region" description="Low complexity" evidence="11">
    <location>
        <begin position="498"/>
        <end position="513"/>
    </location>
</feature>
<evidence type="ECO:0000313" key="13">
    <source>
        <dbReference type="Proteomes" id="UP000221165"/>
    </source>
</evidence>
<organism evidence="12 13">
    <name type="scientific">Cystoisospora suis</name>
    <dbReference type="NCBI Taxonomy" id="483139"/>
    <lineage>
        <taxon>Eukaryota</taxon>
        <taxon>Sar</taxon>
        <taxon>Alveolata</taxon>
        <taxon>Apicomplexa</taxon>
        <taxon>Conoidasida</taxon>
        <taxon>Coccidia</taxon>
        <taxon>Eucoccidiorida</taxon>
        <taxon>Eimeriorina</taxon>
        <taxon>Sarcocystidae</taxon>
        <taxon>Cystoisospora</taxon>
    </lineage>
</organism>
<gene>
    <name evidence="12" type="ORF">CSUI_001820</name>
</gene>
<feature type="compositionally biased region" description="Basic and acidic residues" evidence="11">
    <location>
        <begin position="842"/>
        <end position="859"/>
    </location>
</feature>
<feature type="region of interest" description="Disordered" evidence="11">
    <location>
        <begin position="1002"/>
        <end position="1045"/>
    </location>
</feature>
<dbReference type="GO" id="GO:0046872">
    <property type="term" value="F:metal ion binding"/>
    <property type="evidence" value="ECO:0007669"/>
    <property type="project" value="UniProtKB-KW"/>
</dbReference>
<dbReference type="GO" id="GO:0004519">
    <property type="term" value="F:endonuclease activity"/>
    <property type="evidence" value="ECO:0007669"/>
    <property type="project" value="UniProtKB-KW"/>
</dbReference>
<feature type="compositionally biased region" description="Gly residues" evidence="11">
    <location>
        <begin position="468"/>
        <end position="478"/>
    </location>
</feature>
<evidence type="ECO:0000256" key="8">
    <source>
        <dbReference type="ARBA" id="ARBA00022842"/>
    </source>
</evidence>
<evidence type="ECO:0000256" key="1">
    <source>
        <dbReference type="ARBA" id="ARBA00001936"/>
    </source>
</evidence>
<reference evidence="12 13" key="1">
    <citation type="journal article" date="2017" name="Int. J. Parasitol.">
        <title>The genome of the protozoan parasite Cystoisospora suis and a reverse vaccinology approach to identify vaccine candidates.</title>
        <authorList>
            <person name="Palmieri N."/>
            <person name="Shrestha A."/>
            <person name="Ruttkowski B."/>
            <person name="Beck T."/>
            <person name="Vogl C."/>
            <person name="Tomley F."/>
            <person name="Blake D.P."/>
            <person name="Joachim A."/>
        </authorList>
    </citation>
    <scope>NUCLEOTIDE SEQUENCE [LARGE SCALE GENOMIC DNA]</scope>
    <source>
        <strain evidence="12 13">Wien I</strain>
    </source>
</reference>
<dbReference type="GO" id="GO:0003697">
    <property type="term" value="F:single-stranded DNA binding"/>
    <property type="evidence" value="ECO:0007669"/>
    <property type="project" value="TreeGrafter"/>
</dbReference>
<dbReference type="VEuPathDB" id="ToxoDB:CSUI_001820"/>
<evidence type="ECO:0000256" key="5">
    <source>
        <dbReference type="ARBA" id="ARBA00022723"/>
    </source>
</evidence>
<evidence type="ECO:0000256" key="10">
    <source>
        <dbReference type="ARBA" id="ARBA00023242"/>
    </source>
</evidence>
<evidence type="ECO:0000256" key="3">
    <source>
        <dbReference type="ARBA" id="ARBA00004123"/>
    </source>
</evidence>
<keyword evidence="13" id="KW-1185">Reference proteome</keyword>
<feature type="compositionally biased region" description="Low complexity" evidence="11">
    <location>
        <begin position="688"/>
        <end position="709"/>
    </location>
</feature>
<keyword evidence="4" id="KW-0540">Nuclease</keyword>
<comment type="cofactor">
    <cofactor evidence="1">
        <name>Mn(2+)</name>
        <dbReference type="ChEBI" id="CHEBI:29035"/>
    </cofactor>
</comment>
<comment type="cofactor">
    <cofactor evidence="2">
        <name>Mg(2+)</name>
        <dbReference type="ChEBI" id="CHEBI:18420"/>
    </cofactor>
</comment>
<feature type="region of interest" description="Disordered" evidence="11">
    <location>
        <begin position="452"/>
        <end position="548"/>
    </location>
</feature>
<keyword evidence="8" id="KW-0460">Magnesium</keyword>
<keyword evidence="9" id="KW-0234">DNA repair</keyword>
<feature type="region of interest" description="Disordered" evidence="11">
    <location>
        <begin position="878"/>
        <end position="929"/>
    </location>
</feature>
<keyword evidence="12" id="KW-0269">Exonuclease</keyword>
<dbReference type="GeneID" id="94425234"/>
<protein>
    <submittedName>
        <fullName evidence="12">Endonuclease exonuclease phosphatase family protein</fullName>
    </submittedName>
</protein>
<feature type="compositionally biased region" description="Basic and acidic residues" evidence="11">
    <location>
        <begin position="891"/>
        <end position="907"/>
    </location>
</feature>
<evidence type="ECO:0000256" key="9">
    <source>
        <dbReference type="ARBA" id="ARBA00023204"/>
    </source>
</evidence>
<dbReference type="GO" id="GO:0070260">
    <property type="term" value="F:5'-tyrosyl-DNA phosphodiesterase activity"/>
    <property type="evidence" value="ECO:0007669"/>
    <property type="project" value="TreeGrafter"/>
</dbReference>
<feature type="region of interest" description="Disordered" evidence="11">
    <location>
        <begin position="826"/>
        <end position="859"/>
    </location>
</feature>
<keyword evidence="12" id="KW-0255">Endonuclease</keyword>
<dbReference type="GO" id="GO:0006302">
    <property type="term" value="P:double-strand break repair"/>
    <property type="evidence" value="ECO:0007669"/>
    <property type="project" value="TreeGrafter"/>
</dbReference>
<dbReference type="PANTHER" id="PTHR15822">
    <property type="entry name" value="TRAF AND TNF RECEPTOR-ASSOCIATED PROTEIN"/>
    <property type="match status" value="1"/>
</dbReference>
<keyword evidence="7" id="KW-0378">Hydrolase</keyword>
<name>A0A2C6LAE2_9APIC</name>
<keyword evidence="6" id="KW-0227">DNA damage</keyword>